<evidence type="ECO:0000256" key="1">
    <source>
        <dbReference type="ARBA" id="ARBA00001917"/>
    </source>
</evidence>
<accession>A0A250XI99</accession>
<reference evidence="6 7" key="1">
    <citation type="submission" date="2017-08" db="EMBL/GenBank/DDBJ databases">
        <title>Acidophilic green algal genome provides insights into adaptation to an acidic environment.</title>
        <authorList>
            <person name="Hirooka S."/>
            <person name="Hirose Y."/>
            <person name="Kanesaki Y."/>
            <person name="Higuchi S."/>
            <person name="Fujiwara T."/>
            <person name="Onuma R."/>
            <person name="Era A."/>
            <person name="Ohbayashi R."/>
            <person name="Uzuka A."/>
            <person name="Nozaki H."/>
            <person name="Yoshikawa H."/>
            <person name="Miyagishima S.Y."/>
        </authorList>
    </citation>
    <scope>NUCLEOTIDE SEQUENCE [LARGE SCALE GENOMIC DNA]</scope>
    <source>
        <strain evidence="6 7">NIES-2499</strain>
    </source>
</reference>
<evidence type="ECO:0000256" key="4">
    <source>
        <dbReference type="ARBA" id="ARBA00038054"/>
    </source>
</evidence>
<organism evidence="6 7">
    <name type="scientific">Chlamydomonas eustigma</name>
    <dbReference type="NCBI Taxonomy" id="1157962"/>
    <lineage>
        <taxon>Eukaryota</taxon>
        <taxon>Viridiplantae</taxon>
        <taxon>Chlorophyta</taxon>
        <taxon>core chlorophytes</taxon>
        <taxon>Chlorophyceae</taxon>
        <taxon>CS clade</taxon>
        <taxon>Chlamydomonadales</taxon>
        <taxon>Chlamydomonadaceae</taxon>
        <taxon>Chlamydomonas</taxon>
    </lineage>
</organism>
<dbReference type="Gene3D" id="2.30.110.10">
    <property type="entry name" value="Electron Transport, Fmn-binding Protein, Chain A"/>
    <property type="match status" value="1"/>
</dbReference>
<evidence type="ECO:0000256" key="2">
    <source>
        <dbReference type="ARBA" id="ARBA00022630"/>
    </source>
</evidence>
<evidence type="ECO:0000313" key="6">
    <source>
        <dbReference type="EMBL" id="GAX82804.1"/>
    </source>
</evidence>
<comment type="similarity">
    <text evidence="4">Belongs to the flavoredoxin family.</text>
</comment>
<dbReference type="SMART" id="SM00903">
    <property type="entry name" value="Flavin_Reduct"/>
    <property type="match status" value="1"/>
</dbReference>
<name>A0A250XI99_9CHLO</name>
<dbReference type="SUPFAM" id="SSF50475">
    <property type="entry name" value="FMN-binding split barrel"/>
    <property type="match status" value="1"/>
</dbReference>
<evidence type="ECO:0000256" key="3">
    <source>
        <dbReference type="ARBA" id="ARBA00022643"/>
    </source>
</evidence>
<protein>
    <recommendedName>
        <fullName evidence="5">Flavin reductase like domain-containing protein</fullName>
    </recommendedName>
</protein>
<dbReference type="Proteomes" id="UP000232323">
    <property type="component" value="Unassembled WGS sequence"/>
</dbReference>
<evidence type="ECO:0000259" key="5">
    <source>
        <dbReference type="SMART" id="SM00903"/>
    </source>
</evidence>
<dbReference type="AlphaFoldDB" id="A0A250XI99"/>
<dbReference type="GO" id="GO:0010181">
    <property type="term" value="F:FMN binding"/>
    <property type="evidence" value="ECO:0007669"/>
    <property type="project" value="InterPro"/>
</dbReference>
<proteinExistence type="inferred from homology"/>
<dbReference type="InterPro" id="IPR002563">
    <property type="entry name" value="Flavin_Rdtase-like_dom"/>
</dbReference>
<dbReference type="Pfam" id="PF01613">
    <property type="entry name" value="Flavin_Reduct"/>
    <property type="match status" value="1"/>
</dbReference>
<dbReference type="InterPro" id="IPR012349">
    <property type="entry name" value="Split_barrel_FMN-bd"/>
</dbReference>
<dbReference type="PANTHER" id="PTHR33798:SF5">
    <property type="entry name" value="FLAVIN REDUCTASE LIKE DOMAIN-CONTAINING PROTEIN"/>
    <property type="match status" value="1"/>
</dbReference>
<dbReference type="PANTHER" id="PTHR33798">
    <property type="entry name" value="FLAVOPROTEIN OXYGENASE"/>
    <property type="match status" value="1"/>
</dbReference>
<keyword evidence="2" id="KW-0285">Flavoprotein</keyword>
<dbReference type="EMBL" id="BEGY01000086">
    <property type="protein sequence ID" value="GAX82804.1"/>
    <property type="molecule type" value="Genomic_DNA"/>
</dbReference>
<feature type="domain" description="Flavin reductase like" evidence="5">
    <location>
        <begin position="81"/>
        <end position="209"/>
    </location>
</feature>
<dbReference type="OrthoDB" id="10250990at2759"/>
<keyword evidence="3" id="KW-0288">FMN</keyword>
<comment type="caution">
    <text evidence="6">The sequence shown here is derived from an EMBL/GenBank/DDBJ whole genome shotgun (WGS) entry which is preliminary data.</text>
</comment>
<evidence type="ECO:0000313" key="7">
    <source>
        <dbReference type="Proteomes" id="UP000232323"/>
    </source>
</evidence>
<keyword evidence="7" id="KW-1185">Reference proteome</keyword>
<comment type="cofactor">
    <cofactor evidence="1">
        <name>FMN</name>
        <dbReference type="ChEBI" id="CHEBI:58210"/>
    </cofactor>
</comment>
<sequence>MICKTCYPSLRGSRYQVRRIVPATFHKLYPALWKFPNAVASNLKSQVYSVSVCGSTGHSFIEYDVSARGIHYDKAYSILSSLVVPRPIALVSTKGSDGSVNAAPYSFFNVMGIDPPLVVFGPSDQADGSPKDTLRNISESNDFVVNLVNEEILEAMNKCAVALSYGDSELSFAGLTAVPSTVVKSPRILEAPANLECKKFDILRVGKNN</sequence>
<gene>
    <name evidence="6" type="ORF">CEUSTIGMA_g10230.t1</name>
</gene>